<feature type="transmembrane region" description="Helical" evidence="8">
    <location>
        <begin position="708"/>
        <end position="729"/>
    </location>
</feature>
<dbReference type="EMBL" id="CM029039">
    <property type="protein sequence ID" value="KAG2641729.1"/>
    <property type="molecule type" value="Genomic_DNA"/>
</dbReference>
<feature type="transmembrane region" description="Helical" evidence="8">
    <location>
        <begin position="513"/>
        <end position="532"/>
    </location>
</feature>
<reference evidence="10" key="1">
    <citation type="submission" date="2020-05" db="EMBL/GenBank/DDBJ databases">
        <title>WGS assembly of Panicum virgatum.</title>
        <authorList>
            <person name="Lovell J.T."/>
            <person name="Jenkins J."/>
            <person name="Shu S."/>
            <person name="Juenger T.E."/>
            <person name="Schmutz J."/>
        </authorList>
    </citation>
    <scope>NUCLEOTIDE SEQUENCE</scope>
    <source>
        <strain evidence="10">AP13</strain>
    </source>
</reference>
<dbReference type="Pfam" id="PF19055">
    <property type="entry name" value="ABC2_membrane_7"/>
    <property type="match status" value="1"/>
</dbReference>
<dbReference type="PANTHER" id="PTHR48042">
    <property type="entry name" value="ABC TRANSPORTER G FAMILY MEMBER 11"/>
    <property type="match status" value="1"/>
</dbReference>
<dbReference type="PANTHER" id="PTHR48042:SF20">
    <property type="entry name" value="OS10G0163290 PROTEIN"/>
    <property type="match status" value="1"/>
</dbReference>
<evidence type="ECO:0000256" key="7">
    <source>
        <dbReference type="SAM" id="MobiDB-lite"/>
    </source>
</evidence>
<dbReference type="GO" id="GO:0016887">
    <property type="term" value="F:ATP hydrolysis activity"/>
    <property type="evidence" value="ECO:0007669"/>
    <property type="project" value="InterPro"/>
</dbReference>
<dbReference type="Pfam" id="PF01061">
    <property type="entry name" value="ABC2_membrane"/>
    <property type="match status" value="1"/>
</dbReference>
<evidence type="ECO:0000256" key="3">
    <source>
        <dbReference type="ARBA" id="ARBA00022448"/>
    </source>
</evidence>
<keyword evidence="6 8" id="KW-0472">Membrane</keyword>
<dbReference type="GO" id="GO:0140359">
    <property type="term" value="F:ABC-type transporter activity"/>
    <property type="evidence" value="ECO:0007669"/>
    <property type="project" value="InterPro"/>
</dbReference>
<gene>
    <name evidence="10" type="ORF">PVAP13_2KG232100</name>
</gene>
<evidence type="ECO:0000313" key="10">
    <source>
        <dbReference type="EMBL" id="KAG2641729.1"/>
    </source>
</evidence>
<feature type="transmembrane region" description="Helical" evidence="8">
    <location>
        <begin position="590"/>
        <end position="613"/>
    </location>
</feature>
<dbReference type="AlphaFoldDB" id="A0A8T0WEZ3"/>
<name>A0A8T0WEZ3_PANVG</name>
<feature type="transmembrane region" description="Helical" evidence="8">
    <location>
        <begin position="619"/>
        <end position="639"/>
    </location>
</feature>
<keyword evidence="11" id="KW-1185">Reference proteome</keyword>
<dbReference type="InterPro" id="IPR013525">
    <property type="entry name" value="ABC2_TM"/>
</dbReference>
<dbReference type="SUPFAM" id="SSF52540">
    <property type="entry name" value="P-loop containing nucleoside triphosphate hydrolases"/>
    <property type="match status" value="1"/>
</dbReference>
<evidence type="ECO:0000256" key="5">
    <source>
        <dbReference type="ARBA" id="ARBA00022989"/>
    </source>
</evidence>
<feature type="compositionally biased region" description="Basic and acidic residues" evidence="7">
    <location>
        <begin position="123"/>
        <end position="143"/>
    </location>
</feature>
<dbReference type="Proteomes" id="UP000823388">
    <property type="component" value="Chromosome 2K"/>
</dbReference>
<protein>
    <recommendedName>
        <fullName evidence="9">ABC transporter domain-containing protein</fullName>
    </recommendedName>
</protein>
<dbReference type="Pfam" id="PF00005">
    <property type="entry name" value="ABC_tran"/>
    <property type="match status" value="1"/>
</dbReference>
<evidence type="ECO:0000256" key="6">
    <source>
        <dbReference type="ARBA" id="ARBA00023136"/>
    </source>
</evidence>
<feature type="domain" description="ABC transporter" evidence="9">
    <location>
        <begin position="135"/>
        <end position="382"/>
    </location>
</feature>
<feature type="compositionally biased region" description="Polar residues" evidence="7">
    <location>
        <begin position="72"/>
        <end position="96"/>
    </location>
</feature>
<organism evidence="10 11">
    <name type="scientific">Panicum virgatum</name>
    <name type="common">Blackwell switchgrass</name>
    <dbReference type="NCBI Taxonomy" id="38727"/>
    <lineage>
        <taxon>Eukaryota</taxon>
        <taxon>Viridiplantae</taxon>
        <taxon>Streptophyta</taxon>
        <taxon>Embryophyta</taxon>
        <taxon>Tracheophyta</taxon>
        <taxon>Spermatophyta</taxon>
        <taxon>Magnoliopsida</taxon>
        <taxon>Liliopsida</taxon>
        <taxon>Poales</taxon>
        <taxon>Poaceae</taxon>
        <taxon>PACMAD clade</taxon>
        <taxon>Panicoideae</taxon>
        <taxon>Panicodae</taxon>
        <taxon>Paniceae</taxon>
        <taxon>Panicinae</taxon>
        <taxon>Panicum</taxon>
        <taxon>Panicum sect. Hiantes</taxon>
    </lineage>
</organism>
<evidence type="ECO:0000256" key="8">
    <source>
        <dbReference type="SAM" id="Phobius"/>
    </source>
</evidence>
<keyword evidence="3" id="KW-0813">Transport</keyword>
<feature type="region of interest" description="Disordered" evidence="7">
    <location>
        <begin position="1"/>
        <end position="153"/>
    </location>
</feature>
<evidence type="ECO:0000313" key="11">
    <source>
        <dbReference type="Proteomes" id="UP000823388"/>
    </source>
</evidence>
<evidence type="ECO:0000256" key="2">
    <source>
        <dbReference type="ARBA" id="ARBA00005814"/>
    </source>
</evidence>
<dbReference type="FunFam" id="3.40.50.300:FF:004957">
    <property type="entry name" value="Os10g0163290 protein"/>
    <property type="match status" value="1"/>
</dbReference>
<dbReference type="PROSITE" id="PS50893">
    <property type="entry name" value="ABC_TRANSPORTER_2"/>
    <property type="match status" value="1"/>
</dbReference>
<evidence type="ECO:0000259" key="9">
    <source>
        <dbReference type="PROSITE" id="PS50893"/>
    </source>
</evidence>
<proteinExistence type="inferred from homology"/>
<keyword evidence="5 8" id="KW-1133">Transmembrane helix</keyword>
<comment type="subcellular location">
    <subcellularLocation>
        <location evidence="1">Membrane</location>
        <topology evidence="1">Multi-pass membrane protein</topology>
    </subcellularLocation>
</comment>
<dbReference type="InterPro" id="IPR043926">
    <property type="entry name" value="ABCG_dom"/>
</dbReference>
<evidence type="ECO:0000256" key="4">
    <source>
        <dbReference type="ARBA" id="ARBA00022692"/>
    </source>
</evidence>
<dbReference type="Gene3D" id="3.40.50.300">
    <property type="entry name" value="P-loop containing nucleotide triphosphate hydrolases"/>
    <property type="match status" value="1"/>
</dbReference>
<feature type="compositionally biased region" description="Basic and acidic residues" evidence="7">
    <location>
        <begin position="102"/>
        <end position="116"/>
    </location>
</feature>
<dbReference type="InterPro" id="IPR027417">
    <property type="entry name" value="P-loop_NTPase"/>
</dbReference>
<dbReference type="GO" id="GO:0005524">
    <property type="term" value="F:ATP binding"/>
    <property type="evidence" value="ECO:0007669"/>
    <property type="project" value="InterPro"/>
</dbReference>
<feature type="transmembrane region" description="Helical" evidence="8">
    <location>
        <begin position="552"/>
        <end position="578"/>
    </location>
</feature>
<dbReference type="PROSITE" id="PS00211">
    <property type="entry name" value="ABC_TRANSPORTER_1"/>
    <property type="match status" value="1"/>
</dbReference>
<comment type="similarity">
    <text evidence="2">Belongs to the ABC transporter superfamily. ABCG family. Eye pigment precursor importer (TC 3.A.1.204) subfamily.</text>
</comment>
<dbReference type="InterPro" id="IPR052215">
    <property type="entry name" value="Plant_ABCG"/>
</dbReference>
<dbReference type="InterPro" id="IPR003439">
    <property type="entry name" value="ABC_transporter-like_ATP-bd"/>
</dbReference>
<dbReference type="GO" id="GO:0016020">
    <property type="term" value="C:membrane"/>
    <property type="evidence" value="ECO:0007669"/>
    <property type="project" value="UniProtKB-SubCell"/>
</dbReference>
<feature type="compositionally biased region" description="Polar residues" evidence="7">
    <location>
        <begin position="144"/>
        <end position="153"/>
    </location>
</feature>
<accession>A0A8T0WEZ3</accession>
<feature type="transmembrane region" description="Helical" evidence="8">
    <location>
        <begin position="478"/>
        <end position="501"/>
    </location>
</feature>
<sequence length="748" mass="83069">MQIDQNPFPVHTLELSNPKVLIRPHQAETTKGKNVVVGEERHEKKVLQSKTPRVATEASTLGGQDKEKGADSESTGLTGSRTGQTGTPSKSGNSSKNKTRPSFKELLAKYEKEGTAQKRRSSKVKDMKSSTKHQEQSDSHSRQVDTPSNEPVTSWFVSYPEEKVAAYAQEGDNGATSKGRAKDINNHEEGRLNTNLRSKGDILINGRRQKLAFGTSAYVTQENVLMATLTVREAIYYSAQIQLPDTMPVAEKLARAGDTIQEMGLAGALDTRIGGRQTKGISGGQRKRLSICLEILTRPRLLFLDEPTSGLDSAASYHVMSRIAGLAAREGMTIVAVVHQPCSEVFELFHGLCLLASGQTIYFGPAANAAEFFTSNGYPCPPMRNPSDHFLRTINRDFELESEATRTVSKPSAADEAIETLVNAYKSSNTSENAKKEMHDINEMGGVMLRRKQATFLTKVLVLTRRSFVNMYRDVGYYWLRLGIYISISLCLGTIYCNFGYGYDSIRSRSSMLMFTGGLLTLMAIGGFPSFVEEMKIFRRERLNGHYGVSAFVISNWLSATPYLVLIAVLPGAIAYYLSGLKRRVDHFMYFTLVLCSCTMLVEGLMMIVAAIVPDFLMGIITGAGIQGIMMLNCGFFQLPSKLPKIVWKYPMFYISFHKYVLQGFYKNEFLGLVLENNPGVGDKTITGEQVISILFETEMGHSKWADFAVLCGMIVAYRLLFVMIIKVVDMLTPMFKGETFRCHSQCK</sequence>
<evidence type="ECO:0000256" key="1">
    <source>
        <dbReference type="ARBA" id="ARBA00004141"/>
    </source>
</evidence>
<keyword evidence="4 8" id="KW-0812">Transmembrane</keyword>
<dbReference type="InterPro" id="IPR017871">
    <property type="entry name" value="ABC_transporter-like_CS"/>
</dbReference>
<comment type="caution">
    <text evidence="10">The sequence shown here is derived from an EMBL/GenBank/DDBJ whole genome shotgun (WGS) entry which is preliminary data.</text>
</comment>